<dbReference type="InterPro" id="IPR001878">
    <property type="entry name" value="Znf_CCHC"/>
</dbReference>
<accession>A0A6A3I2S2</accession>
<feature type="domain" description="CCHC-type" evidence="3">
    <location>
        <begin position="550"/>
        <end position="563"/>
    </location>
</feature>
<sequence>MTTARNDRAERRAASQERATREAAEAAKRQATMTLETDDGGLVTLDTEEIRPSTGNTPMGTGSGGTNASGPGNSGPSTGDQGTGGTTATTGTGGGDTVAGSGDRGQDQVRERSGHAGGSGSDRRGDDTGAVRGGGDAARAGAGMTNTGGAGRGRTPTLVDAGRTEANSWALDGAPARPIVVREKVKSLKLTKFKGLDDSMPMTMWLKTVRAEVRRQAATMGVIWNDKQLYHEVAAHFEGEAQRWFATVMESVAEVDENINTLAAMLQAKYMAQRTNPEVVDLLNARRQMRGERLVEYAQALREIGERGDISEDWLVNAFLKGMNSVEGATHVRGHRPQTLDEAVNLAVPHVGDYGEGYGVGLESAMARWDEQEALRGRGPLAATTRKSGDQEQSGLAGNFGTAVSGYGPMWGTAERPPRYDTEGRPVGAGKTGSHEWWKAIPPGFKLVPAGTTGIPAGQTSGSNFQTSGGREQYGGTRGKRQAENTAAAAKRPAKTFKVEGRYGNSTYGPGGGFPNPVLDTREGRMQNYERYMAQRQPRQPFVPRAGTECFYCGKGGHFARDCLLKKSDFEASAQNPTENNGEDEGNDQRA</sequence>
<dbReference type="Gene3D" id="4.10.60.10">
    <property type="entry name" value="Zinc finger, CCHC-type"/>
    <property type="match status" value="1"/>
</dbReference>
<dbReference type="AlphaFoldDB" id="A0A6A3I2S2"/>
<dbReference type="PANTHER" id="PTHR33223:SF6">
    <property type="entry name" value="CCHC-TYPE DOMAIN-CONTAINING PROTEIN"/>
    <property type="match status" value="1"/>
</dbReference>
<reference evidence="4 7" key="1">
    <citation type="submission" date="2018-09" db="EMBL/GenBank/DDBJ databases">
        <title>Genomic investigation of the strawberry pathogen Phytophthora fragariae indicates pathogenicity is determined by transcriptional variation in three key races.</title>
        <authorList>
            <person name="Adams T.M."/>
            <person name="Armitage A.D."/>
            <person name="Sobczyk M.K."/>
            <person name="Bates H.J."/>
            <person name="Dunwell J.M."/>
            <person name="Nellist C.F."/>
            <person name="Harrison R.J."/>
        </authorList>
    </citation>
    <scope>NUCLEOTIDE SEQUENCE [LARGE SCALE GENOMIC DNA]</scope>
    <source>
        <strain evidence="4 7">SCRP324</strain>
        <strain evidence="5 6">SCRP333</strain>
    </source>
</reference>
<keyword evidence="1" id="KW-0863">Zinc-finger</keyword>
<feature type="region of interest" description="Disordered" evidence="2">
    <location>
        <begin position="571"/>
        <end position="591"/>
    </location>
</feature>
<proteinExistence type="predicted"/>
<evidence type="ECO:0000313" key="7">
    <source>
        <dbReference type="Proteomes" id="UP000435112"/>
    </source>
</evidence>
<feature type="region of interest" description="Disordered" evidence="2">
    <location>
        <begin position="1"/>
        <end position="158"/>
    </location>
</feature>
<dbReference type="SMART" id="SM00343">
    <property type="entry name" value="ZnF_C2HC"/>
    <property type="match status" value="1"/>
</dbReference>
<feature type="compositionally biased region" description="Acidic residues" evidence="2">
    <location>
        <begin position="581"/>
        <end position="591"/>
    </location>
</feature>
<feature type="compositionally biased region" description="Polar residues" evidence="2">
    <location>
        <begin position="458"/>
        <end position="470"/>
    </location>
</feature>
<feature type="region of interest" description="Disordered" evidence="2">
    <location>
        <begin position="409"/>
        <end position="436"/>
    </location>
</feature>
<evidence type="ECO:0000259" key="3">
    <source>
        <dbReference type="PROSITE" id="PS50158"/>
    </source>
</evidence>
<dbReference type="SUPFAM" id="SSF57756">
    <property type="entry name" value="Retrovirus zinc finger-like domains"/>
    <property type="match status" value="1"/>
</dbReference>
<evidence type="ECO:0000313" key="6">
    <source>
        <dbReference type="Proteomes" id="UP000434957"/>
    </source>
</evidence>
<dbReference type="Proteomes" id="UP000435112">
    <property type="component" value="Unassembled WGS sequence"/>
</dbReference>
<dbReference type="GO" id="GO:0003676">
    <property type="term" value="F:nucleic acid binding"/>
    <property type="evidence" value="ECO:0007669"/>
    <property type="project" value="InterPro"/>
</dbReference>
<dbReference type="InterPro" id="IPR045358">
    <property type="entry name" value="Ty3_capsid"/>
</dbReference>
<evidence type="ECO:0000313" key="4">
    <source>
        <dbReference type="EMBL" id="KAE8975957.1"/>
    </source>
</evidence>
<dbReference type="PANTHER" id="PTHR33223">
    <property type="entry name" value="CCHC-TYPE DOMAIN-CONTAINING PROTEIN"/>
    <property type="match status" value="1"/>
</dbReference>
<evidence type="ECO:0000256" key="1">
    <source>
        <dbReference type="PROSITE-ProRule" id="PRU00047"/>
    </source>
</evidence>
<dbReference type="PROSITE" id="PS50158">
    <property type="entry name" value="ZF_CCHC"/>
    <property type="match status" value="1"/>
</dbReference>
<feature type="region of interest" description="Disordered" evidence="2">
    <location>
        <begin position="457"/>
        <end position="494"/>
    </location>
</feature>
<protein>
    <recommendedName>
        <fullName evidence="3">CCHC-type domain-containing protein</fullName>
    </recommendedName>
</protein>
<name>A0A6A3I2S2_9STRA</name>
<comment type="caution">
    <text evidence="4">The sequence shown here is derived from an EMBL/GenBank/DDBJ whole genome shotgun (WGS) entry which is preliminary data.</text>
</comment>
<evidence type="ECO:0000256" key="2">
    <source>
        <dbReference type="SAM" id="MobiDB-lite"/>
    </source>
</evidence>
<dbReference type="InterPro" id="IPR036875">
    <property type="entry name" value="Znf_CCHC_sf"/>
</dbReference>
<dbReference type="Proteomes" id="UP000434957">
    <property type="component" value="Unassembled WGS sequence"/>
</dbReference>
<dbReference type="GO" id="GO:0008270">
    <property type="term" value="F:zinc ion binding"/>
    <property type="evidence" value="ECO:0007669"/>
    <property type="project" value="UniProtKB-KW"/>
</dbReference>
<dbReference type="EMBL" id="QXFU01003367">
    <property type="protein sequence ID" value="KAE8975957.1"/>
    <property type="molecule type" value="Genomic_DNA"/>
</dbReference>
<dbReference type="EMBL" id="QXFT01002540">
    <property type="protein sequence ID" value="KAE9296676.1"/>
    <property type="molecule type" value="Genomic_DNA"/>
</dbReference>
<keyword evidence="1" id="KW-0862">Zinc</keyword>
<dbReference type="OrthoDB" id="117242at2759"/>
<feature type="compositionally biased region" description="Gly residues" evidence="2">
    <location>
        <begin position="81"/>
        <end position="97"/>
    </location>
</feature>
<organism evidence="4 7">
    <name type="scientific">Phytophthora rubi</name>
    <dbReference type="NCBI Taxonomy" id="129364"/>
    <lineage>
        <taxon>Eukaryota</taxon>
        <taxon>Sar</taxon>
        <taxon>Stramenopiles</taxon>
        <taxon>Oomycota</taxon>
        <taxon>Peronosporomycetes</taxon>
        <taxon>Peronosporales</taxon>
        <taxon>Peronosporaceae</taxon>
        <taxon>Phytophthora</taxon>
    </lineage>
</organism>
<feature type="compositionally biased region" description="Basic and acidic residues" evidence="2">
    <location>
        <begin position="104"/>
        <end position="114"/>
    </location>
</feature>
<keyword evidence="1" id="KW-0479">Metal-binding</keyword>
<evidence type="ECO:0000313" key="5">
    <source>
        <dbReference type="EMBL" id="KAE9296676.1"/>
    </source>
</evidence>
<keyword evidence="6" id="KW-1185">Reference proteome</keyword>
<feature type="compositionally biased region" description="Basic and acidic residues" evidence="2">
    <location>
        <begin position="1"/>
        <end position="28"/>
    </location>
</feature>
<dbReference type="Pfam" id="PF19259">
    <property type="entry name" value="Ty3_capsid"/>
    <property type="match status" value="1"/>
</dbReference>
<gene>
    <name evidence="4" type="ORF">PR002_g25449</name>
    <name evidence="5" type="ORF">PR003_g23696</name>
</gene>